<feature type="compositionally biased region" description="Basic and acidic residues" evidence="1">
    <location>
        <begin position="50"/>
        <end position="62"/>
    </location>
</feature>
<evidence type="ECO:0000256" key="2">
    <source>
        <dbReference type="SAM" id="Phobius"/>
    </source>
</evidence>
<feature type="region of interest" description="Disordered" evidence="1">
    <location>
        <begin position="1"/>
        <end position="88"/>
    </location>
</feature>
<feature type="transmembrane region" description="Helical" evidence="2">
    <location>
        <begin position="299"/>
        <end position="317"/>
    </location>
</feature>
<dbReference type="OrthoDB" id="2589563at2759"/>
<reference evidence="3" key="1">
    <citation type="submission" date="2021-08" db="EMBL/GenBank/DDBJ databases">
        <title>Chromosome-Level Trichoderma cornu-damae using Hi-C Data.</title>
        <authorList>
            <person name="Kim C.S."/>
        </authorList>
    </citation>
    <scope>NUCLEOTIDE SEQUENCE</scope>
    <source>
        <strain evidence="3">KA19-0412C</strain>
    </source>
</reference>
<gene>
    <name evidence="3" type="ORF">Trco_004014</name>
</gene>
<keyword evidence="2" id="KW-0472">Membrane</keyword>
<evidence type="ECO:0000313" key="3">
    <source>
        <dbReference type="EMBL" id="KAH6607701.1"/>
    </source>
</evidence>
<protein>
    <submittedName>
        <fullName evidence="3">Cullin 1</fullName>
    </submittedName>
</protein>
<dbReference type="AlphaFoldDB" id="A0A9P8TTS2"/>
<feature type="compositionally biased region" description="Polar residues" evidence="1">
    <location>
        <begin position="1"/>
        <end position="12"/>
    </location>
</feature>
<organism evidence="3 4">
    <name type="scientific">Trichoderma cornu-damae</name>
    <dbReference type="NCBI Taxonomy" id="654480"/>
    <lineage>
        <taxon>Eukaryota</taxon>
        <taxon>Fungi</taxon>
        <taxon>Dikarya</taxon>
        <taxon>Ascomycota</taxon>
        <taxon>Pezizomycotina</taxon>
        <taxon>Sordariomycetes</taxon>
        <taxon>Hypocreomycetidae</taxon>
        <taxon>Hypocreales</taxon>
        <taxon>Hypocreaceae</taxon>
        <taxon>Trichoderma</taxon>
    </lineage>
</organism>
<evidence type="ECO:0000313" key="4">
    <source>
        <dbReference type="Proteomes" id="UP000827724"/>
    </source>
</evidence>
<feature type="transmembrane region" description="Helical" evidence="2">
    <location>
        <begin position="261"/>
        <end position="279"/>
    </location>
</feature>
<dbReference type="PANTHER" id="PTHR36819:SF1">
    <property type="entry name" value="REGULATOR OF PHOSPHOLIPASE D SRF1"/>
    <property type="match status" value="1"/>
</dbReference>
<dbReference type="GO" id="GO:0000324">
    <property type="term" value="C:fungal-type vacuole"/>
    <property type="evidence" value="ECO:0007669"/>
    <property type="project" value="TreeGrafter"/>
</dbReference>
<feature type="compositionally biased region" description="Low complexity" evidence="1">
    <location>
        <begin position="13"/>
        <end position="30"/>
    </location>
</feature>
<accession>A0A9P8TTS2</accession>
<keyword evidence="2" id="KW-0812">Transmembrane</keyword>
<name>A0A9P8TTS2_9HYPO</name>
<comment type="caution">
    <text evidence="3">The sequence shown here is derived from an EMBL/GenBank/DDBJ whole genome shotgun (WGS) entry which is preliminary data.</text>
</comment>
<dbReference type="GO" id="GO:0071944">
    <property type="term" value="C:cell periphery"/>
    <property type="evidence" value="ECO:0007669"/>
    <property type="project" value="TreeGrafter"/>
</dbReference>
<dbReference type="InterPro" id="IPR037737">
    <property type="entry name" value="Srf1"/>
</dbReference>
<keyword evidence="4" id="KW-1185">Reference proteome</keyword>
<feature type="transmembrane region" description="Helical" evidence="2">
    <location>
        <begin position="223"/>
        <end position="241"/>
    </location>
</feature>
<evidence type="ECO:0000256" key="1">
    <source>
        <dbReference type="SAM" id="MobiDB-lite"/>
    </source>
</evidence>
<keyword evidence="2" id="KW-1133">Transmembrane helix</keyword>
<dbReference type="EMBL" id="JAIWOZ010000003">
    <property type="protein sequence ID" value="KAH6607701.1"/>
    <property type="molecule type" value="Genomic_DNA"/>
</dbReference>
<proteinExistence type="predicted"/>
<dbReference type="PANTHER" id="PTHR36819">
    <property type="entry name" value="REGULATOR OF PHOSPHOLIPASE D SRF1"/>
    <property type="match status" value="1"/>
</dbReference>
<dbReference type="Proteomes" id="UP000827724">
    <property type="component" value="Unassembled WGS sequence"/>
</dbReference>
<feature type="transmembrane region" description="Helical" evidence="2">
    <location>
        <begin position="337"/>
        <end position="357"/>
    </location>
</feature>
<sequence>MTSLTPAQTEAGPSSSSRSPASTRPLSTSTDNTNPRLRPARTLPPWVVTYDERHGPITEEQLRLLSPPRPSAEPQRNFAPQEPPRRRVSQDGFVSWEDPELGPPQDERGRIPHFFKYGRASARGRKWDHLRSAEPVIVSSHPSAFRQPPISWGEFIRSSAWGRPPHERSEIIDIEALNQLQPNFNKEGEMPLHPADHKHDRRRKSAISKRVWNRFMRSSLSPLLFRLAVVVMSIIALAIAARMYELEIEALGKSAERTQSIFAIAVDSVAIPFNGYMIYDEYTGKPLGLRSAVSKMSLILLDLFFIIFKSAGTALAFENVVYHTFGDHIVLGLSKALASFMLLGLLAWTVNFTVNIFRVIERLGGGEDEPR</sequence>